<accession>A0A1D8P7W9</accession>
<name>A0A1D8P7W9_9FLAO</name>
<evidence type="ECO:0000313" key="1">
    <source>
        <dbReference type="EMBL" id="AOW20668.1"/>
    </source>
</evidence>
<dbReference type="EMBL" id="CP017478">
    <property type="protein sequence ID" value="AOW20668.1"/>
    <property type="molecule type" value="Genomic_DNA"/>
</dbReference>
<dbReference type="RefSeq" id="WP_070236838.1">
    <property type="nucleotide sequence ID" value="NZ_CP017478.1"/>
</dbReference>
<dbReference type="KEGG" id="lul:LPB138_08260"/>
<dbReference type="STRING" id="1850246.LPB138_08260"/>
<protein>
    <recommendedName>
        <fullName evidence="3">Host attachment protein</fullName>
    </recommendedName>
</protein>
<reference evidence="1 2" key="1">
    <citation type="submission" date="2016-10" db="EMBL/GenBank/DDBJ databases">
        <title>Lutibacter sp. LPB0138, isolated from marine gastropod.</title>
        <authorList>
            <person name="Kim E."/>
            <person name="Yi H."/>
        </authorList>
    </citation>
    <scope>NUCLEOTIDE SEQUENCE [LARGE SCALE GENOMIC DNA]</scope>
    <source>
        <strain evidence="1 2">LPB0138</strain>
    </source>
</reference>
<sequence>MKKNIGIWIDKKKAKIVTIENDSENLKTLESNVEDFHIGGGSGTKMKGGPQDVVQDSKYLEREKHQLKDYFKDVIQEIKSADQLVIFGPAETNEKLRKELNENYQEIGSKVKGVIKADSMTDNQIIALVREYYKNNG</sequence>
<gene>
    <name evidence="1" type="ORF">LPB138_08260</name>
</gene>
<dbReference type="SUPFAM" id="SSF53137">
    <property type="entry name" value="Translational machinery components"/>
    <property type="match status" value="1"/>
</dbReference>
<dbReference type="OrthoDB" id="594984at2"/>
<keyword evidence="2" id="KW-1185">Reference proteome</keyword>
<organism evidence="1 2">
    <name type="scientific">Urechidicola croceus</name>
    <dbReference type="NCBI Taxonomy" id="1850246"/>
    <lineage>
        <taxon>Bacteria</taxon>
        <taxon>Pseudomonadati</taxon>
        <taxon>Bacteroidota</taxon>
        <taxon>Flavobacteriia</taxon>
        <taxon>Flavobacteriales</taxon>
        <taxon>Flavobacteriaceae</taxon>
        <taxon>Urechidicola</taxon>
    </lineage>
</organism>
<proteinExistence type="predicted"/>
<evidence type="ECO:0000313" key="2">
    <source>
        <dbReference type="Proteomes" id="UP000176050"/>
    </source>
</evidence>
<dbReference type="InterPro" id="IPR042226">
    <property type="entry name" value="eFR1_2_sf"/>
</dbReference>
<dbReference type="Gene3D" id="3.30.420.60">
    <property type="entry name" value="eRF1 domain 2"/>
    <property type="match status" value="1"/>
</dbReference>
<dbReference type="AlphaFoldDB" id="A0A1D8P7W9"/>
<evidence type="ECO:0008006" key="3">
    <source>
        <dbReference type="Google" id="ProtNLM"/>
    </source>
</evidence>
<dbReference type="Proteomes" id="UP000176050">
    <property type="component" value="Chromosome"/>
</dbReference>